<reference evidence="1" key="1">
    <citation type="submission" date="2023-03" db="EMBL/GenBank/DDBJ databases">
        <title>Andean soil-derived lignocellulolytic bacterial consortium as a source of novel taxa and putative plastic-active enzymes.</title>
        <authorList>
            <person name="Diaz-Garcia L."/>
            <person name="Chuvochina M."/>
            <person name="Feuerriegel G."/>
            <person name="Bunk B."/>
            <person name="Sproer C."/>
            <person name="Streit W.R."/>
            <person name="Rodriguez L.M."/>
            <person name="Overmann J."/>
            <person name="Jimenez D.J."/>
        </authorList>
    </citation>
    <scope>NUCLEOTIDE SEQUENCE</scope>
    <source>
        <strain evidence="1">MAG 4196</strain>
    </source>
</reference>
<dbReference type="EMBL" id="CP119312">
    <property type="protein sequence ID" value="WEK04990.1"/>
    <property type="molecule type" value="Genomic_DNA"/>
</dbReference>
<evidence type="ECO:0000313" key="1">
    <source>
        <dbReference type="EMBL" id="WEK04990.1"/>
    </source>
</evidence>
<evidence type="ECO:0000313" key="2">
    <source>
        <dbReference type="Proteomes" id="UP001217476"/>
    </source>
</evidence>
<name>A0AAJ5VVM6_9HYPH</name>
<dbReference type="Proteomes" id="UP001217476">
    <property type="component" value="Chromosome"/>
</dbReference>
<gene>
    <name evidence="1" type="ORF">P0Y65_01690</name>
</gene>
<dbReference type="AlphaFoldDB" id="A0AAJ5VVM6"/>
<proteinExistence type="predicted"/>
<accession>A0AAJ5VVM6</accession>
<protein>
    <recommendedName>
        <fullName evidence="3">Type II toxin-antitoxin system HicA family toxin</fullName>
    </recommendedName>
</protein>
<evidence type="ECO:0008006" key="3">
    <source>
        <dbReference type="Google" id="ProtNLM"/>
    </source>
</evidence>
<sequence>MKREQLLRQLSKDARSIGIALVVDMARGKGGHCVVRCGDHFSVVKSGEITPLMEKVIRKQLGL</sequence>
<organism evidence="1 2">
    <name type="scientific">Candidatus Devosia phytovorans</name>
    <dbReference type="NCBI Taxonomy" id="3121372"/>
    <lineage>
        <taxon>Bacteria</taxon>
        <taxon>Pseudomonadati</taxon>
        <taxon>Pseudomonadota</taxon>
        <taxon>Alphaproteobacteria</taxon>
        <taxon>Hyphomicrobiales</taxon>
        <taxon>Devosiaceae</taxon>
        <taxon>Devosia</taxon>
    </lineage>
</organism>